<protein>
    <submittedName>
        <fullName evidence="1">Uncharacterized protein</fullName>
    </submittedName>
</protein>
<evidence type="ECO:0000313" key="1">
    <source>
        <dbReference type="EMBL" id="CEK47759.1"/>
    </source>
</evidence>
<dbReference type="AlphaFoldDB" id="A0A0B6XV23"/>
<dbReference type="EMBL" id="HACG01000894">
    <property type="protein sequence ID" value="CEK47759.1"/>
    <property type="molecule type" value="Transcribed_RNA"/>
</dbReference>
<name>A0A0B6XV23_9EUPU</name>
<sequence length="60" mass="7020">GINCNSSETALRSVMEEKQKNIRKMKEKDTIESKEWWQTSELELLNMDVTCLNNIKSDQT</sequence>
<reference evidence="1" key="1">
    <citation type="submission" date="2014-12" db="EMBL/GenBank/DDBJ databases">
        <title>Insight into the proteome of Arion vulgaris.</title>
        <authorList>
            <person name="Aradska J."/>
            <person name="Bulat T."/>
            <person name="Smidak R."/>
            <person name="Sarate P."/>
            <person name="Gangsoo J."/>
            <person name="Sialana F."/>
            <person name="Bilban M."/>
            <person name="Lubec G."/>
        </authorList>
    </citation>
    <scope>NUCLEOTIDE SEQUENCE</scope>
    <source>
        <tissue evidence="1">Skin</tissue>
    </source>
</reference>
<accession>A0A0B6XV23</accession>
<proteinExistence type="predicted"/>
<gene>
    <name evidence="1" type="primary">ORF2172</name>
</gene>
<feature type="non-terminal residue" evidence="1">
    <location>
        <position position="1"/>
    </location>
</feature>
<organism evidence="1">
    <name type="scientific">Arion vulgaris</name>
    <dbReference type="NCBI Taxonomy" id="1028688"/>
    <lineage>
        <taxon>Eukaryota</taxon>
        <taxon>Metazoa</taxon>
        <taxon>Spiralia</taxon>
        <taxon>Lophotrochozoa</taxon>
        <taxon>Mollusca</taxon>
        <taxon>Gastropoda</taxon>
        <taxon>Heterobranchia</taxon>
        <taxon>Euthyneura</taxon>
        <taxon>Panpulmonata</taxon>
        <taxon>Eupulmonata</taxon>
        <taxon>Stylommatophora</taxon>
        <taxon>Helicina</taxon>
        <taxon>Arionoidea</taxon>
        <taxon>Arionidae</taxon>
        <taxon>Arion</taxon>
    </lineage>
</organism>